<keyword evidence="3" id="KW-1185">Reference proteome</keyword>
<evidence type="ECO:0000313" key="2">
    <source>
        <dbReference type="EMBL" id="TWU49828.1"/>
    </source>
</evidence>
<dbReference type="EMBL" id="SJPX01000004">
    <property type="protein sequence ID" value="TWU49828.1"/>
    <property type="molecule type" value="Genomic_DNA"/>
</dbReference>
<protein>
    <submittedName>
        <fullName evidence="2">Uncharacterized protein</fullName>
    </submittedName>
</protein>
<evidence type="ECO:0000256" key="1">
    <source>
        <dbReference type="SAM" id="Phobius"/>
    </source>
</evidence>
<organism evidence="2 3">
    <name type="scientific">Rubripirellula reticaptiva</name>
    <dbReference type="NCBI Taxonomy" id="2528013"/>
    <lineage>
        <taxon>Bacteria</taxon>
        <taxon>Pseudomonadati</taxon>
        <taxon>Planctomycetota</taxon>
        <taxon>Planctomycetia</taxon>
        <taxon>Pirellulales</taxon>
        <taxon>Pirellulaceae</taxon>
        <taxon>Rubripirellula</taxon>
    </lineage>
</organism>
<name>A0A5C6ELT7_9BACT</name>
<dbReference type="RefSeq" id="WP_146536022.1">
    <property type="nucleotide sequence ID" value="NZ_SJPX01000004.1"/>
</dbReference>
<dbReference type="AlphaFoldDB" id="A0A5C6ELT7"/>
<accession>A0A5C6ELT7</accession>
<sequence>MSVAFAGTMMIGFSVYTSVSWYFQSRQASEAMVARDFLHDLRSAQSQYFDQHGEFATSVDQLDLSRPIPPYFACGSINVDTPTQWTLPLTRVGSFFGQGTRSMVFTGERHHEN</sequence>
<keyword evidence="1" id="KW-0472">Membrane</keyword>
<feature type="transmembrane region" description="Helical" evidence="1">
    <location>
        <begin position="6"/>
        <end position="23"/>
    </location>
</feature>
<gene>
    <name evidence="2" type="ORF">Poly59_44530</name>
</gene>
<keyword evidence="1" id="KW-0812">Transmembrane</keyword>
<reference evidence="2 3" key="1">
    <citation type="submission" date="2019-02" db="EMBL/GenBank/DDBJ databases">
        <title>Deep-cultivation of Planctomycetes and their phenomic and genomic characterization uncovers novel biology.</title>
        <authorList>
            <person name="Wiegand S."/>
            <person name="Jogler M."/>
            <person name="Boedeker C."/>
            <person name="Pinto D."/>
            <person name="Vollmers J."/>
            <person name="Rivas-Marin E."/>
            <person name="Kohn T."/>
            <person name="Peeters S.H."/>
            <person name="Heuer A."/>
            <person name="Rast P."/>
            <person name="Oberbeckmann S."/>
            <person name="Bunk B."/>
            <person name="Jeske O."/>
            <person name="Meyerdierks A."/>
            <person name="Storesund J.E."/>
            <person name="Kallscheuer N."/>
            <person name="Luecker S."/>
            <person name="Lage O.M."/>
            <person name="Pohl T."/>
            <person name="Merkel B.J."/>
            <person name="Hornburger P."/>
            <person name="Mueller R.-W."/>
            <person name="Bruemmer F."/>
            <person name="Labrenz M."/>
            <person name="Spormann A.M."/>
            <person name="Op Den Camp H."/>
            <person name="Overmann J."/>
            <person name="Amann R."/>
            <person name="Jetten M.S.M."/>
            <person name="Mascher T."/>
            <person name="Medema M.H."/>
            <person name="Devos D.P."/>
            <person name="Kaster A.-K."/>
            <person name="Ovreas L."/>
            <person name="Rohde M."/>
            <person name="Galperin M.Y."/>
            <person name="Jogler C."/>
        </authorList>
    </citation>
    <scope>NUCLEOTIDE SEQUENCE [LARGE SCALE GENOMIC DNA]</scope>
    <source>
        <strain evidence="2 3">Poly59</strain>
    </source>
</reference>
<comment type="caution">
    <text evidence="2">The sequence shown here is derived from an EMBL/GenBank/DDBJ whole genome shotgun (WGS) entry which is preliminary data.</text>
</comment>
<dbReference type="Proteomes" id="UP000317977">
    <property type="component" value="Unassembled WGS sequence"/>
</dbReference>
<proteinExistence type="predicted"/>
<keyword evidence="1" id="KW-1133">Transmembrane helix</keyword>
<evidence type="ECO:0000313" key="3">
    <source>
        <dbReference type="Proteomes" id="UP000317977"/>
    </source>
</evidence>
<dbReference type="OrthoDB" id="288675at2"/>